<dbReference type="InterPro" id="IPR023214">
    <property type="entry name" value="HAD_sf"/>
</dbReference>
<dbReference type="Gene3D" id="1.10.150.240">
    <property type="entry name" value="Putative phosphatase, domain 2"/>
    <property type="match status" value="1"/>
</dbReference>
<dbReference type="EMBL" id="VOOR01000085">
    <property type="protein sequence ID" value="TXB60066.1"/>
    <property type="molecule type" value="Genomic_DNA"/>
</dbReference>
<dbReference type="InterPro" id="IPR051600">
    <property type="entry name" value="Beta-PGM-like"/>
</dbReference>
<dbReference type="AlphaFoldDB" id="A0A5C6RGB2"/>
<dbReference type="Pfam" id="PF00702">
    <property type="entry name" value="Hydrolase"/>
    <property type="match status" value="1"/>
</dbReference>
<dbReference type="InterPro" id="IPR036412">
    <property type="entry name" value="HAD-like_sf"/>
</dbReference>
<comment type="similarity">
    <text evidence="2">Belongs to the HAD-like hydrolase superfamily. CbbY/CbbZ/Gph/YieH family.</text>
</comment>
<organism evidence="6 7">
    <name type="scientific">Phaeodactylibacter luteus</name>
    <dbReference type="NCBI Taxonomy" id="1564516"/>
    <lineage>
        <taxon>Bacteria</taxon>
        <taxon>Pseudomonadati</taxon>
        <taxon>Bacteroidota</taxon>
        <taxon>Saprospiria</taxon>
        <taxon>Saprospirales</taxon>
        <taxon>Haliscomenobacteraceae</taxon>
        <taxon>Phaeodactylibacter</taxon>
    </lineage>
</organism>
<dbReference type="SUPFAM" id="SSF56784">
    <property type="entry name" value="HAD-like"/>
    <property type="match status" value="1"/>
</dbReference>
<dbReference type="NCBIfam" id="TIGR01549">
    <property type="entry name" value="HAD-SF-IA-v1"/>
    <property type="match status" value="1"/>
</dbReference>
<evidence type="ECO:0000256" key="3">
    <source>
        <dbReference type="ARBA" id="ARBA00022723"/>
    </source>
</evidence>
<comment type="caution">
    <text evidence="6">The sequence shown here is derived from an EMBL/GenBank/DDBJ whole genome shotgun (WGS) entry which is preliminary data.</text>
</comment>
<keyword evidence="4" id="KW-0460">Magnesium</keyword>
<sequence>MDGTMVDNMMAHHRAWQRQLQKMGLEMTLEEVRQQIHGVNEEILARLFEGRFTAEERRRYARAKEAEYREGFKDELRLIDGLPEVLQQLHQAGLPMGIGTAAPAENVDFVLDALQLRPYFGAVRHAGDVKKGKPDPEIFQLVAEGIGLPVEACIIFEDSPTGAEAAARAGSPLVVVTTTHKAEEFGHLPNVIQFISDYKGLPINLG</sequence>
<comment type="cofactor">
    <cofactor evidence="1">
        <name>Mg(2+)</name>
        <dbReference type="ChEBI" id="CHEBI:18420"/>
    </cofactor>
</comment>
<evidence type="ECO:0000256" key="1">
    <source>
        <dbReference type="ARBA" id="ARBA00001946"/>
    </source>
</evidence>
<dbReference type="InterPro" id="IPR023198">
    <property type="entry name" value="PGP-like_dom2"/>
</dbReference>
<reference evidence="6 7" key="1">
    <citation type="submission" date="2019-08" db="EMBL/GenBank/DDBJ databases">
        <title>Genome of Phaeodactylibacter luteus.</title>
        <authorList>
            <person name="Bowman J.P."/>
        </authorList>
    </citation>
    <scope>NUCLEOTIDE SEQUENCE [LARGE SCALE GENOMIC DNA]</scope>
    <source>
        <strain evidence="6 7">KCTC 42180</strain>
    </source>
</reference>
<dbReference type="Gene3D" id="3.40.50.1000">
    <property type="entry name" value="HAD superfamily/HAD-like"/>
    <property type="match status" value="1"/>
</dbReference>
<evidence type="ECO:0000256" key="5">
    <source>
        <dbReference type="ARBA" id="ARBA00023277"/>
    </source>
</evidence>
<proteinExistence type="inferred from homology"/>
<dbReference type="GO" id="GO:0046872">
    <property type="term" value="F:metal ion binding"/>
    <property type="evidence" value="ECO:0007669"/>
    <property type="project" value="UniProtKB-KW"/>
</dbReference>
<protein>
    <submittedName>
        <fullName evidence="6">HAD family phosphatase</fullName>
    </submittedName>
</protein>
<evidence type="ECO:0000313" key="7">
    <source>
        <dbReference type="Proteomes" id="UP000321580"/>
    </source>
</evidence>
<evidence type="ECO:0000313" key="6">
    <source>
        <dbReference type="EMBL" id="TXB60066.1"/>
    </source>
</evidence>
<accession>A0A5C6RGB2</accession>
<evidence type="ECO:0000256" key="2">
    <source>
        <dbReference type="ARBA" id="ARBA00006171"/>
    </source>
</evidence>
<dbReference type="PANTHER" id="PTHR46193">
    <property type="entry name" value="6-PHOSPHOGLUCONATE PHOSPHATASE"/>
    <property type="match status" value="1"/>
</dbReference>
<dbReference type="NCBIfam" id="TIGR01509">
    <property type="entry name" value="HAD-SF-IA-v3"/>
    <property type="match status" value="1"/>
</dbReference>
<keyword evidence="5" id="KW-0119">Carbohydrate metabolism</keyword>
<gene>
    <name evidence="6" type="ORF">FRY97_20960</name>
</gene>
<keyword evidence="7" id="KW-1185">Reference proteome</keyword>
<dbReference type="GO" id="GO:0003824">
    <property type="term" value="F:catalytic activity"/>
    <property type="evidence" value="ECO:0007669"/>
    <property type="project" value="UniProtKB-ARBA"/>
</dbReference>
<dbReference type="OrthoDB" id="9797743at2"/>
<keyword evidence="3" id="KW-0479">Metal-binding</keyword>
<name>A0A5C6RGB2_9BACT</name>
<evidence type="ECO:0000256" key="4">
    <source>
        <dbReference type="ARBA" id="ARBA00022842"/>
    </source>
</evidence>
<dbReference type="PANTHER" id="PTHR46193:SF18">
    <property type="entry name" value="HEXITOL PHOSPHATASE B"/>
    <property type="match status" value="1"/>
</dbReference>
<dbReference type="InterPro" id="IPR006439">
    <property type="entry name" value="HAD-SF_hydro_IA"/>
</dbReference>
<dbReference type="Proteomes" id="UP000321580">
    <property type="component" value="Unassembled WGS sequence"/>
</dbReference>